<sequence>MHKKAILLSLGGISAASLAAAVVDRPVTTAPPVRLAQASTTPNPVQRPTPAPAQAFSVSPAVSSAVSRWNSLRQTDSLPFSAYASFLTSYRDWPGESAMRRTAEKAIDPNNVSPSEVTAYFGIHPPLTALGHARHAFALLASGRPEEARAAARTAWHEGTMPQPDEDRLLGLFGAVFSAGDHDLRMEKLLADGQTQSAGRLISLVSPTRRALFEARLALQTRASDAASRLAAIGTVDGDPGLLMDRANWLRNTGQSISARQLLAQRRPLTTMRPINPESWFETLLTMARAAANDSQWTTAYQIASQLDDAYPADTDVSTRPFGERDHYTSLAWLAGTTALNQLRRPDDASRMFERYARAARSPQTRSKGFYWAARAANAAGQTQQAAAFLEEAAASPDQFYGQLALERLGRTMAPPAQVAAPTASERAAFAARPLVEATRLLGQMGQWTDQTLFIRALAQQLETDQDRALAAEFGRQIGRADLGVWIAREARNKGSNFYVRAGFPEVQVPPAYARYWTLGHAIMRQESSFDRAAVSHAGARGMMQLMPGTAREVSRKIGLGYDLGRLTSDPSYNIMLGSSYFANLVDSWNGSFPLAVASYNAGPGNVRKWIRENGDPRLPGSDVVRWIEEIPYLETRNYVQRVLENAVVYDAIHPQRRIGSGENRLSYYLGKRNPG</sequence>
<evidence type="ECO:0000256" key="2">
    <source>
        <dbReference type="ARBA" id="ARBA00009387"/>
    </source>
</evidence>
<evidence type="ECO:0000259" key="5">
    <source>
        <dbReference type="Pfam" id="PF01464"/>
    </source>
</evidence>
<protein>
    <submittedName>
        <fullName evidence="6">Lytic transglycosylase domain-containing protein</fullName>
    </submittedName>
</protein>
<dbReference type="SUPFAM" id="SSF53955">
    <property type="entry name" value="Lysozyme-like"/>
    <property type="match status" value="1"/>
</dbReference>
<comment type="similarity">
    <text evidence="1">Belongs to the transglycosylase Slt family.</text>
</comment>
<keyword evidence="7" id="KW-1185">Reference proteome</keyword>
<comment type="similarity">
    <text evidence="2">Belongs to the virb1 family.</text>
</comment>
<dbReference type="Pfam" id="PF01464">
    <property type="entry name" value="SLT"/>
    <property type="match status" value="1"/>
</dbReference>
<evidence type="ECO:0000256" key="3">
    <source>
        <dbReference type="ARBA" id="ARBA00022729"/>
    </source>
</evidence>
<dbReference type="SUPFAM" id="SSF48435">
    <property type="entry name" value="Bacterial muramidases"/>
    <property type="match status" value="1"/>
</dbReference>
<dbReference type="RefSeq" id="WP_315723131.1">
    <property type="nucleotide sequence ID" value="NZ_JAVUPU010000001.1"/>
</dbReference>
<evidence type="ECO:0000256" key="4">
    <source>
        <dbReference type="SAM" id="SignalP"/>
    </source>
</evidence>
<dbReference type="InterPro" id="IPR008258">
    <property type="entry name" value="Transglycosylase_SLT_dom_1"/>
</dbReference>
<evidence type="ECO:0000313" key="6">
    <source>
        <dbReference type="EMBL" id="MDT9597709.1"/>
    </source>
</evidence>
<feature type="signal peptide" evidence="4">
    <location>
        <begin position="1"/>
        <end position="19"/>
    </location>
</feature>
<proteinExistence type="inferred from homology"/>
<dbReference type="CDD" id="cd13401">
    <property type="entry name" value="Slt70-like"/>
    <property type="match status" value="1"/>
</dbReference>
<dbReference type="InterPro" id="IPR023346">
    <property type="entry name" value="Lysozyme-like_dom_sf"/>
</dbReference>
<dbReference type="InterPro" id="IPR008939">
    <property type="entry name" value="Lytic_TGlycosylase_superhlx_U"/>
</dbReference>
<accession>A0ABU3Q3T1</accession>
<reference evidence="6 7" key="1">
    <citation type="submission" date="2023-05" db="EMBL/GenBank/DDBJ databases">
        <authorList>
            <person name="Guo Y."/>
        </authorList>
    </citation>
    <scope>NUCLEOTIDE SEQUENCE [LARGE SCALE GENOMIC DNA]</scope>
    <source>
        <strain evidence="6 7">GR2756</strain>
    </source>
</reference>
<feature type="chain" id="PRO_5045056865" evidence="4">
    <location>
        <begin position="20"/>
        <end position="676"/>
    </location>
</feature>
<dbReference type="Gene3D" id="1.25.20.10">
    <property type="entry name" value="Bacterial muramidases"/>
    <property type="match status" value="1"/>
</dbReference>
<evidence type="ECO:0000256" key="1">
    <source>
        <dbReference type="ARBA" id="ARBA00007734"/>
    </source>
</evidence>
<dbReference type="Proteomes" id="UP001259572">
    <property type="component" value="Unassembled WGS sequence"/>
</dbReference>
<dbReference type="Gene3D" id="1.10.530.10">
    <property type="match status" value="1"/>
</dbReference>
<feature type="domain" description="Transglycosylase SLT" evidence="5">
    <location>
        <begin position="520"/>
        <end position="616"/>
    </location>
</feature>
<gene>
    <name evidence="6" type="ORF">RQX22_01940</name>
</gene>
<organism evidence="6 7">
    <name type="scientific">Sphingosinicella rhizophila</name>
    <dbReference type="NCBI Taxonomy" id="3050082"/>
    <lineage>
        <taxon>Bacteria</taxon>
        <taxon>Pseudomonadati</taxon>
        <taxon>Pseudomonadota</taxon>
        <taxon>Alphaproteobacteria</taxon>
        <taxon>Sphingomonadales</taxon>
        <taxon>Sphingosinicellaceae</taxon>
        <taxon>Sphingosinicella</taxon>
    </lineage>
</organism>
<dbReference type="PANTHER" id="PTHR37423">
    <property type="entry name" value="SOLUBLE LYTIC MUREIN TRANSGLYCOSYLASE-RELATED"/>
    <property type="match status" value="1"/>
</dbReference>
<keyword evidence="3 4" id="KW-0732">Signal</keyword>
<dbReference type="PANTHER" id="PTHR37423:SF2">
    <property type="entry name" value="MEMBRANE-BOUND LYTIC MUREIN TRANSGLYCOSYLASE C"/>
    <property type="match status" value="1"/>
</dbReference>
<comment type="caution">
    <text evidence="6">The sequence shown here is derived from an EMBL/GenBank/DDBJ whole genome shotgun (WGS) entry which is preliminary data.</text>
</comment>
<dbReference type="EMBL" id="JAVUPU010000001">
    <property type="protein sequence ID" value="MDT9597709.1"/>
    <property type="molecule type" value="Genomic_DNA"/>
</dbReference>
<evidence type="ECO:0000313" key="7">
    <source>
        <dbReference type="Proteomes" id="UP001259572"/>
    </source>
</evidence>
<name>A0ABU3Q3T1_9SPHN</name>